<evidence type="ECO:0000313" key="2">
    <source>
        <dbReference type="EMBL" id="KAF6805793.1"/>
    </source>
</evidence>
<dbReference type="Proteomes" id="UP000639643">
    <property type="component" value="Unassembled WGS sequence"/>
</dbReference>
<comment type="caution">
    <text evidence="2">The sequence shown here is derived from an EMBL/GenBank/DDBJ whole genome shotgun (WGS) entry which is preliminary data.</text>
</comment>
<dbReference type="EMBL" id="WIGM01001061">
    <property type="protein sequence ID" value="KAF6805793.1"/>
    <property type="molecule type" value="Genomic_DNA"/>
</dbReference>
<dbReference type="AlphaFoldDB" id="A0A8H6J410"/>
<proteinExistence type="predicted"/>
<evidence type="ECO:0000256" key="1">
    <source>
        <dbReference type="SAM" id="MobiDB-lite"/>
    </source>
</evidence>
<sequence length="182" mass="19477">MIVPRLPRSSPSPTASLPASLPTGGTGRAVLYALSLSYKRDRRRHTLEETGDLDQSAAFPVTLSAGALRDPLLRDGRRAAGLGGPGFRSVVEDGRKGDEKKLLNCALLTSQREARGALRQKDSIPWITTTKRSGANATVYVGRGETNGYRGREGELAALLLENSSHGSYPSLSFEDATREGP</sequence>
<protein>
    <submittedName>
        <fullName evidence="2">Uncharacterized protein</fullName>
    </submittedName>
</protein>
<name>A0A8H6J410_9PEZI</name>
<gene>
    <name evidence="2" type="ORF">CMUS01_14538</name>
</gene>
<reference evidence="2" key="1">
    <citation type="journal article" date="2020" name="Phytopathology">
        <title>Genome Sequence Resources of Colletotrichum truncatum, C. plurivorum, C. musicola, and C. sojae: Four Species Pathogenic to Soybean (Glycine max).</title>
        <authorList>
            <person name="Rogerio F."/>
            <person name="Boufleur T.R."/>
            <person name="Ciampi-Guillardi M."/>
            <person name="Sukno S.A."/>
            <person name="Thon M.R."/>
            <person name="Massola Junior N.S."/>
            <person name="Baroncelli R."/>
        </authorList>
    </citation>
    <scope>NUCLEOTIDE SEQUENCE</scope>
    <source>
        <strain evidence="2">LFN0074</strain>
    </source>
</reference>
<organism evidence="2 3">
    <name type="scientific">Colletotrichum musicola</name>
    <dbReference type="NCBI Taxonomy" id="2175873"/>
    <lineage>
        <taxon>Eukaryota</taxon>
        <taxon>Fungi</taxon>
        <taxon>Dikarya</taxon>
        <taxon>Ascomycota</taxon>
        <taxon>Pezizomycotina</taxon>
        <taxon>Sordariomycetes</taxon>
        <taxon>Hypocreomycetidae</taxon>
        <taxon>Glomerellales</taxon>
        <taxon>Glomerellaceae</taxon>
        <taxon>Colletotrichum</taxon>
        <taxon>Colletotrichum orchidearum species complex</taxon>
    </lineage>
</organism>
<evidence type="ECO:0000313" key="3">
    <source>
        <dbReference type="Proteomes" id="UP000639643"/>
    </source>
</evidence>
<accession>A0A8H6J410</accession>
<keyword evidence="3" id="KW-1185">Reference proteome</keyword>
<feature type="region of interest" description="Disordered" evidence="1">
    <location>
        <begin position="1"/>
        <end position="22"/>
    </location>
</feature>